<evidence type="ECO:0000256" key="1">
    <source>
        <dbReference type="SAM" id="MobiDB-lite"/>
    </source>
</evidence>
<proteinExistence type="predicted"/>
<dbReference type="Proteomes" id="UP001066276">
    <property type="component" value="Chromosome 8"/>
</dbReference>
<feature type="compositionally biased region" description="Low complexity" evidence="1">
    <location>
        <begin position="1"/>
        <end position="25"/>
    </location>
</feature>
<gene>
    <name evidence="2" type="ORF">NDU88_001947</name>
</gene>
<sequence>MKSDGPRLGPALGGAPQQHAGAPPAVHSPISGAPSRHGPQVSPPPLRADPVSALGLLLARPAALPGHPSSGATSDTSDTESKGPRGQNKSLQPRGPRGSTRVARAAARPRRDQAPRCTLAPGTARSPGAVSRPPAFLIARGQRPTVRPARMNPGPSSGPSRAPTAPKASQGLTQGIARARPSQHCLQDK</sequence>
<dbReference type="AlphaFoldDB" id="A0AAV7NLN8"/>
<reference evidence="2" key="1">
    <citation type="journal article" date="2022" name="bioRxiv">
        <title>Sequencing and chromosome-scale assembly of the giantPleurodeles waltlgenome.</title>
        <authorList>
            <person name="Brown T."/>
            <person name="Elewa A."/>
            <person name="Iarovenko S."/>
            <person name="Subramanian E."/>
            <person name="Araus A.J."/>
            <person name="Petzold A."/>
            <person name="Susuki M."/>
            <person name="Suzuki K.-i.T."/>
            <person name="Hayashi T."/>
            <person name="Toyoda A."/>
            <person name="Oliveira C."/>
            <person name="Osipova E."/>
            <person name="Leigh N.D."/>
            <person name="Simon A."/>
            <person name="Yun M.H."/>
        </authorList>
    </citation>
    <scope>NUCLEOTIDE SEQUENCE</scope>
    <source>
        <strain evidence="2">20211129_DDA</strain>
        <tissue evidence="2">Liver</tissue>
    </source>
</reference>
<keyword evidence="3" id="KW-1185">Reference proteome</keyword>
<comment type="caution">
    <text evidence="2">The sequence shown here is derived from an EMBL/GenBank/DDBJ whole genome shotgun (WGS) entry which is preliminary data.</text>
</comment>
<organism evidence="2 3">
    <name type="scientific">Pleurodeles waltl</name>
    <name type="common">Iberian ribbed newt</name>
    <dbReference type="NCBI Taxonomy" id="8319"/>
    <lineage>
        <taxon>Eukaryota</taxon>
        <taxon>Metazoa</taxon>
        <taxon>Chordata</taxon>
        <taxon>Craniata</taxon>
        <taxon>Vertebrata</taxon>
        <taxon>Euteleostomi</taxon>
        <taxon>Amphibia</taxon>
        <taxon>Batrachia</taxon>
        <taxon>Caudata</taxon>
        <taxon>Salamandroidea</taxon>
        <taxon>Salamandridae</taxon>
        <taxon>Pleurodelinae</taxon>
        <taxon>Pleurodeles</taxon>
    </lineage>
</organism>
<feature type="region of interest" description="Disordered" evidence="1">
    <location>
        <begin position="1"/>
        <end position="189"/>
    </location>
</feature>
<accession>A0AAV7NLN8</accession>
<protein>
    <submittedName>
        <fullName evidence="2">Uncharacterized protein</fullName>
    </submittedName>
</protein>
<name>A0AAV7NLN8_PLEWA</name>
<evidence type="ECO:0000313" key="2">
    <source>
        <dbReference type="EMBL" id="KAJ1113705.1"/>
    </source>
</evidence>
<feature type="compositionally biased region" description="Low complexity" evidence="1">
    <location>
        <begin position="53"/>
        <end position="66"/>
    </location>
</feature>
<evidence type="ECO:0000313" key="3">
    <source>
        <dbReference type="Proteomes" id="UP001066276"/>
    </source>
</evidence>
<dbReference type="EMBL" id="JANPWB010000012">
    <property type="protein sequence ID" value="KAJ1113705.1"/>
    <property type="molecule type" value="Genomic_DNA"/>
</dbReference>